<evidence type="ECO:0000256" key="2">
    <source>
        <dbReference type="ARBA" id="ARBA00022630"/>
    </source>
</evidence>
<reference evidence="7" key="1">
    <citation type="submission" date="2022-07" db="EMBL/GenBank/DDBJ databases">
        <title>Genome Sequence of Agrocybe chaxingu.</title>
        <authorList>
            <person name="Buettner E."/>
        </authorList>
    </citation>
    <scope>NUCLEOTIDE SEQUENCE</scope>
    <source>
        <strain evidence="7">MP-N11</strain>
    </source>
</reference>
<keyword evidence="4" id="KW-0560">Oxidoreductase</keyword>
<evidence type="ECO:0000256" key="5">
    <source>
        <dbReference type="SAM" id="Phobius"/>
    </source>
</evidence>
<dbReference type="SUPFAM" id="SSF51905">
    <property type="entry name" value="FAD/NAD(P)-binding domain"/>
    <property type="match status" value="1"/>
</dbReference>
<keyword evidence="2" id="KW-0285">Flavoprotein</keyword>
<comment type="cofactor">
    <cofactor evidence="1">
        <name>FAD</name>
        <dbReference type="ChEBI" id="CHEBI:57692"/>
    </cofactor>
</comment>
<keyword evidence="3" id="KW-0274">FAD</keyword>
<evidence type="ECO:0000256" key="3">
    <source>
        <dbReference type="ARBA" id="ARBA00022827"/>
    </source>
</evidence>
<gene>
    <name evidence="7" type="ORF">NLJ89_g1721</name>
</gene>
<dbReference type="InterPro" id="IPR036188">
    <property type="entry name" value="FAD/NAD-bd_sf"/>
</dbReference>
<evidence type="ECO:0000256" key="4">
    <source>
        <dbReference type="ARBA" id="ARBA00023002"/>
    </source>
</evidence>
<evidence type="ECO:0000313" key="8">
    <source>
        <dbReference type="Proteomes" id="UP001148786"/>
    </source>
</evidence>
<dbReference type="EMBL" id="JANKHO010000094">
    <property type="protein sequence ID" value="KAJ3515495.1"/>
    <property type="molecule type" value="Genomic_DNA"/>
</dbReference>
<feature type="transmembrane region" description="Helical" evidence="5">
    <location>
        <begin position="12"/>
        <end position="29"/>
    </location>
</feature>
<accession>A0A9W8MZH5</accession>
<dbReference type="Pfam" id="PF01494">
    <property type="entry name" value="FAD_binding_3"/>
    <property type="match status" value="1"/>
</dbReference>
<dbReference type="PRINTS" id="PR00420">
    <property type="entry name" value="RNGMNOXGNASE"/>
</dbReference>
<feature type="domain" description="FAD-binding" evidence="6">
    <location>
        <begin position="11"/>
        <end position="361"/>
    </location>
</feature>
<dbReference type="Proteomes" id="UP001148786">
    <property type="component" value="Unassembled WGS sequence"/>
</dbReference>
<dbReference type="InterPro" id="IPR002938">
    <property type="entry name" value="FAD-bd"/>
</dbReference>
<protein>
    <recommendedName>
        <fullName evidence="6">FAD-binding domain-containing protein</fullName>
    </recommendedName>
</protein>
<keyword evidence="5" id="KW-0812">Transmembrane</keyword>
<keyword evidence="5" id="KW-0472">Membrane</keyword>
<name>A0A9W8MZH5_9AGAR</name>
<dbReference type="Gene3D" id="3.50.50.60">
    <property type="entry name" value="FAD/NAD(P)-binding domain"/>
    <property type="match status" value="1"/>
</dbReference>
<dbReference type="GO" id="GO:0016709">
    <property type="term" value="F:oxidoreductase activity, acting on paired donors, with incorporation or reduction of molecular oxygen, NAD(P)H as one donor, and incorporation of one atom of oxygen"/>
    <property type="evidence" value="ECO:0007669"/>
    <property type="project" value="UniProtKB-ARBA"/>
</dbReference>
<dbReference type="PANTHER" id="PTHR43004">
    <property type="entry name" value="TRK SYSTEM POTASSIUM UPTAKE PROTEIN"/>
    <property type="match status" value="1"/>
</dbReference>
<organism evidence="7 8">
    <name type="scientific">Agrocybe chaxingu</name>
    <dbReference type="NCBI Taxonomy" id="84603"/>
    <lineage>
        <taxon>Eukaryota</taxon>
        <taxon>Fungi</taxon>
        <taxon>Dikarya</taxon>
        <taxon>Basidiomycota</taxon>
        <taxon>Agaricomycotina</taxon>
        <taxon>Agaricomycetes</taxon>
        <taxon>Agaricomycetidae</taxon>
        <taxon>Agaricales</taxon>
        <taxon>Agaricineae</taxon>
        <taxon>Strophariaceae</taxon>
        <taxon>Agrocybe</taxon>
    </lineage>
</organism>
<dbReference type="GO" id="GO:0071949">
    <property type="term" value="F:FAD binding"/>
    <property type="evidence" value="ECO:0007669"/>
    <property type="project" value="InterPro"/>
</dbReference>
<keyword evidence="8" id="KW-1185">Reference proteome</keyword>
<dbReference type="AlphaFoldDB" id="A0A9W8MZH5"/>
<evidence type="ECO:0000259" key="6">
    <source>
        <dbReference type="Pfam" id="PF01494"/>
    </source>
</evidence>
<dbReference type="Gene3D" id="3.30.70.2450">
    <property type="match status" value="1"/>
</dbReference>
<keyword evidence="5" id="KW-1133">Transmembrane helix</keyword>
<evidence type="ECO:0000256" key="1">
    <source>
        <dbReference type="ARBA" id="ARBA00001974"/>
    </source>
</evidence>
<proteinExistence type="predicted"/>
<comment type="caution">
    <text evidence="7">The sequence shown here is derived from an EMBL/GenBank/DDBJ whole genome shotgun (WGS) entry which is preliminary data.</text>
</comment>
<dbReference type="OrthoDB" id="2690153at2759"/>
<dbReference type="PANTHER" id="PTHR43004:SF19">
    <property type="entry name" value="BINDING MONOOXYGENASE, PUTATIVE (JCVI)-RELATED"/>
    <property type="match status" value="1"/>
</dbReference>
<sequence>MSVFSRSKSPEILIVGAGPAGLILALALLQNDVPVRIIEKTTHPRIGQRGSGITPRSLEVFEALGIVNQVLKKAINVPKVCLYKLPGGTEVLKEIERATLEPTPTCPYVNFRQLGQDSLDRIIQADIQKYGCAVELGVELLSVEQSDDHTNVKILNHRPGGGGPTQQDMTYKWVIGADSAKSVVRKQLGLSFLGEATEENMVVGDIRIEGLSEDRIHVWGDLSSTMTAIRPSETSGVFTIIAGGPKFGNPETICVDEAALKEALRQSTGNRSDIKFGEIICMNPYRPQIRMVDEFRKGGIFVTGDAGHVHSPPGGQGMNTGIQDSFNLGWKLALVAKQLAPPSLLDTYSEERLPVVAEMLNITTSLLKKTIKNFNDEADLIQTILIVGKEQGKEIDVVNPHGVRAFKDRDNHGNDAFLGSKNDGKFGVFVIRPDRVLGARVQSPQGLESYFQSIFGKTEENE</sequence>
<dbReference type="InterPro" id="IPR050641">
    <property type="entry name" value="RIFMO-like"/>
</dbReference>
<evidence type="ECO:0000313" key="7">
    <source>
        <dbReference type="EMBL" id="KAJ3515495.1"/>
    </source>
</evidence>